<feature type="compositionally biased region" description="Polar residues" evidence="8">
    <location>
        <begin position="13"/>
        <end position="24"/>
    </location>
</feature>
<dbReference type="Pfam" id="PF03732">
    <property type="entry name" value="Retrotrans_gag"/>
    <property type="match status" value="1"/>
</dbReference>
<dbReference type="PANTHER" id="PTHR37984">
    <property type="entry name" value="PROTEIN CBG26694"/>
    <property type="match status" value="1"/>
</dbReference>
<keyword evidence="3" id="KW-0548">Nucleotidyltransferase</keyword>
<dbReference type="EC" id="2.7.7.49" evidence="1"/>
<dbReference type="GO" id="GO:0003964">
    <property type="term" value="F:RNA-directed DNA polymerase activity"/>
    <property type="evidence" value="ECO:0007669"/>
    <property type="project" value="UniProtKB-KW"/>
</dbReference>
<comment type="caution">
    <text evidence="12">The sequence shown here is derived from an EMBL/GenBank/DDBJ whole genome shotgun (WGS) entry which is preliminary data.</text>
</comment>
<evidence type="ECO:0000313" key="13">
    <source>
        <dbReference type="Proteomes" id="UP001231189"/>
    </source>
</evidence>
<dbReference type="SUPFAM" id="SSF56672">
    <property type="entry name" value="DNA/RNA polymerases"/>
    <property type="match status" value="1"/>
</dbReference>
<feature type="region of interest" description="Disordered" evidence="8">
    <location>
        <begin position="38"/>
        <end position="59"/>
    </location>
</feature>
<dbReference type="GO" id="GO:0016787">
    <property type="term" value="F:hydrolase activity"/>
    <property type="evidence" value="ECO:0007669"/>
    <property type="project" value="UniProtKB-KW"/>
</dbReference>
<evidence type="ECO:0000256" key="2">
    <source>
        <dbReference type="ARBA" id="ARBA00022679"/>
    </source>
</evidence>
<sequence>MGKPRDTKVAILPSTTRKGTTLSTSAALDSPSVISQLVSPPQASRVGISAESENSSDNFDDASTVLDNTGSLGPFLDATIARSRQIENIETPNENTVTPVNSPETDDLDEDYVELDDDFIDKCNATTSTSNLKKLIAQHAVRYKLSPDPKFATSPINIKDKDYDFSLDLSHISIVEKTPFCGTEKESVVEHMNELSTLSSLFSDDVKMHTYFVAKIFPFSLKDDAKIWYNNLPPDSIDSPSCLLDVFFRKYFPASAQHIALQRIYSFDQEDGEKLPEAWARFCSLIRARPGHDLEKHDLLDIFYSGLTIESRAYLDSCADCVFRKRTPDEAEELLAKISKNHDDWSTPEPTPTPILKKRGMIELNDEDMREAKKSLMEKGIKSEDVKNLPPIEDLCKIIPPSSTIEDSAGKIRRGNSLPEGEIDAIAIVIELDIIGIIIIIIISTIYTAISTAASRHRYKTLLDTSCSGSFTRNKEEFKWDLLDRIQENTEGWENDKGRVSGINYDYECIETFMDTDEYRNISATYGLDSQVVANIYKAFASHFELPRKNFDKYHEPYKDKTDSPKGKCIEIKTVDHVLPEAYIEKTPFPAKMKEYFVITSVVNKSAKKPIEPEEQIKVEPAVAIVKDLVTENVEDGHIIFCEDASNIVSHPNKYRKASVPVLSVRIGDHCYYGLCDIGASISAIPYELYTEIMHEIGSCELEDIDVVIRLANRETISPIGIVRDVEVLCGKIKYPADFLVLGSAASKSCPIIFGRPFLNTCGAIIDCKKEKIVTKFAGESYEFNFSKFAKTPYKADLPNDDFRVEQCASIALAPNNPLQQHLENSESEVFREERDELDEIFLRQPILKHDLPVEDLGVTPPPKEDPVFDLKPLPDNLKYAYIDDKKTYPVIISAKLSDIEEERLLEILKKHRGAIGYTLDDLKGISPAICQHAINIEDGAKPVVEHQRRLIPKMKDVVRNEVLKLLEAGIIYPIADSRWVSPVHCVPKKGGITVVPNDNDELIPQRVVVGYRMCIDFRKVNKVTKKDHYPLPFIDQMLERCMSAIFHGFCEKIVEVFMDDFSVYGNSFDNCLRNLDKVLQRCEETNLVLNWEKCHFMVNEGIVLGHKISERGIEVDRAKVEAIEKMPYPRDVKGIRSILGHAGFYRRFIKDFSKISKPLTNLLQKDVPFVFDDDCKEAFETLKKALTTAPIVEPPDWNLPFEIMCDASDFAVGVVLGQRVDKKLNVIHYASKTLDAAQRNYATTEKELLAVVFACDKFRSYIVDSKVTVHTDHAAIRYLMEKKDAKPRLIRWVLLLQEFDLHIVDRKGADNPVADNLSRLENIAYDPVPVNDSFPNEQLAAIKVSSRESPCTMVSNNKDKGPLEEDIQDPELKEEVESEDEEEVEETPRVHPRATVASIGVIANPSNTKRSARIATGGGVPRRFLAPRTSSPGIYHPFRNLIYSRQTERTPKVVLPSGWDIDRSNTAGEMKPEAEGWGNNSKSWDSPSDMLMSRVEHNSELIRNLTYEIEDLKELVKKLVEKNPPPSPPKE</sequence>
<feature type="compositionally biased region" description="Acidic residues" evidence="8">
    <location>
        <begin position="1377"/>
        <end position="1386"/>
    </location>
</feature>
<dbReference type="InterPro" id="IPR005162">
    <property type="entry name" value="Retrotrans_gag_dom"/>
</dbReference>
<feature type="domain" description="Reverse transcriptase RNase H-like" evidence="11">
    <location>
        <begin position="1197"/>
        <end position="1300"/>
    </location>
</feature>
<evidence type="ECO:0000256" key="7">
    <source>
        <dbReference type="ARBA" id="ARBA00022918"/>
    </source>
</evidence>
<name>A0AAD8RP59_LOLMU</name>
<organism evidence="12 13">
    <name type="scientific">Lolium multiflorum</name>
    <name type="common">Italian ryegrass</name>
    <name type="synonym">Lolium perenne subsp. multiflorum</name>
    <dbReference type="NCBI Taxonomy" id="4521"/>
    <lineage>
        <taxon>Eukaryota</taxon>
        <taxon>Viridiplantae</taxon>
        <taxon>Streptophyta</taxon>
        <taxon>Embryophyta</taxon>
        <taxon>Tracheophyta</taxon>
        <taxon>Spermatophyta</taxon>
        <taxon>Magnoliopsida</taxon>
        <taxon>Liliopsida</taxon>
        <taxon>Poales</taxon>
        <taxon>Poaceae</taxon>
        <taxon>BOP clade</taxon>
        <taxon>Pooideae</taxon>
        <taxon>Poodae</taxon>
        <taxon>Poeae</taxon>
        <taxon>Poeae Chloroplast Group 2 (Poeae type)</taxon>
        <taxon>Loliodinae</taxon>
        <taxon>Loliinae</taxon>
        <taxon>Lolium</taxon>
    </lineage>
</organism>
<dbReference type="CDD" id="cd01647">
    <property type="entry name" value="RT_LTR"/>
    <property type="match status" value="1"/>
</dbReference>
<dbReference type="InterPro" id="IPR041373">
    <property type="entry name" value="RT_RNaseH"/>
</dbReference>
<feature type="domain" description="Retrotransposon gag" evidence="10">
    <location>
        <begin position="215"/>
        <end position="308"/>
    </location>
</feature>
<reference evidence="12" key="1">
    <citation type="submission" date="2023-07" db="EMBL/GenBank/DDBJ databases">
        <title>A chromosome-level genome assembly of Lolium multiflorum.</title>
        <authorList>
            <person name="Chen Y."/>
            <person name="Copetti D."/>
            <person name="Kolliker R."/>
            <person name="Studer B."/>
        </authorList>
    </citation>
    <scope>NUCLEOTIDE SEQUENCE</scope>
    <source>
        <strain evidence="12">02402/16</strain>
        <tissue evidence="12">Leaf</tissue>
    </source>
</reference>
<gene>
    <name evidence="12" type="ORF">QYE76_002869</name>
</gene>
<dbReference type="InterPro" id="IPR043128">
    <property type="entry name" value="Rev_trsase/Diguanyl_cyclase"/>
</dbReference>
<dbReference type="Pfam" id="PF00078">
    <property type="entry name" value="RVT_1"/>
    <property type="match status" value="1"/>
</dbReference>
<evidence type="ECO:0000259" key="10">
    <source>
        <dbReference type="Pfam" id="PF03732"/>
    </source>
</evidence>
<dbReference type="Gene3D" id="3.10.10.10">
    <property type="entry name" value="HIV Type 1 Reverse Transcriptase, subunit A, domain 1"/>
    <property type="match status" value="1"/>
</dbReference>
<keyword evidence="2" id="KW-0808">Transferase</keyword>
<evidence type="ECO:0000256" key="3">
    <source>
        <dbReference type="ARBA" id="ARBA00022695"/>
    </source>
</evidence>
<dbReference type="InterPro" id="IPR050951">
    <property type="entry name" value="Retrovirus_Pol_polyprotein"/>
</dbReference>
<dbReference type="InterPro" id="IPR021109">
    <property type="entry name" value="Peptidase_aspartic_dom_sf"/>
</dbReference>
<accession>A0AAD8RP59</accession>
<evidence type="ECO:0000256" key="1">
    <source>
        <dbReference type="ARBA" id="ARBA00012493"/>
    </source>
</evidence>
<keyword evidence="7" id="KW-0695">RNA-directed DNA polymerase</keyword>
<feature type="region of interest" description="Disordered" evidence="8">
    <location>
        <begin position="1351"/>
        <end position="1391"/>
    </location>
</feature>
<evidence type="ECO:0000256" key="4">
    <source>
        <dbReference type="ARBA" id="ARBA00022722"/>
    </source>
</evidence>
<dbReference type="InterPro" id="IPR043502">
    <property type="entry name" value="DNA/RNA_pol_sf"/>
</dbReference>
<feature type="region of interest" description="Disordered" evidence="8">
    <location>
        <begin position="1"/>
        <end position="24"/>
    </location>
</feature>
<keyword evidence="4" id="KW-0540">Nuclease</keyword>
<evidence type="ECO:0000256" key="6">
    <source>
        <dbReference type="ARBA" id="ARBA00022801"/>
    </source>
</evidence>
<evidence type="ECO:0000259" key="11">
    <source>
        <dbReference type="Pfam" id="PF17917"/>
    </source>
</evidence>
<dbReference type="FunFam" id="3.10.20.370:FF:000001">
    <property type="entry name" value="Retrovirus-related Pol polyprotein from transposon 17.6-like protein"/>
    <property type="match status" value="1"/>
</dbReference>
<dbReference type="FunFam" id="3.30.70.270:FF:000026">
    <property type="entry name" value="Transposon Ty3-G Gag-Pol polyprotein"/>
    <property type="match status" value="1"/>
</dbReference>
<keyword evidence="13" id="KW-1185">Reference proteome</keyword>
<dbReference type="PANTHER" id="PTHR37984:SF5">
    <property type="entry name" value="PROTEIN NYNRIN-LIKE"/>
    <property type="match status" value="1"/>
</dbReference>
<dbReference type="Gene3D" id="3.30.70.270">
    <property type="match status" value="3"/>
</dbReference>
<evidence type="ECO:0000313" key="12">
    <source>
        <dbReference type="EMBL" id="KAK1628554.1"/>
    </source>
</evidence>
<keyword evidence="6" id="KW-0378">Hydrolase</keyword>
<dbReference type="InterPro" id="IPR000477">
    <property type="entry name" value="RT_dom"/>
</dbReference>
<dbReference type="Proteomes" id="UP001231189">
    <property type="component" value="Unassembled WGS sequence"/>
</dbReference>
<dbReference type="CDD" id="cd09274">
    <property type="entry name" value="RNase_HI_RT_Ty3"/>
    <property type="match status" value="1"/>
</dbReference>
<evidence type="ECO:0000256" key="5">
    <source>
        <dbReference type="ARBA" id="ARBA00022759"/>
    </source>
</evidence>
<dbReference type="EMBL" id="JAUUTY010000005">
    <property type="protein sequence ID" value="KAK1628554.1"/>
    <property type="molecule type" value="Genomic_DNA"/>
</dbReference>
<dbReference type="Pfam" id="PF17917">
    <property type="entry name" value="RT_RNaseH"/>
    <property type="match status" value="1"/>
</dbReference>
<keyword evidence="5" id="KW-0255">Endonuclease</keyword>
<evidence type="ECO:0000259" key="9">
    <source>
        <dbReference type="Pfam" id="PF00078"/>
    </source>
</evidence>
<protein>
    <recommendedName>
        <fullName evidence="1">RNA-directed DNA polymerase</fullName>
        <ecNumber evidence="1">2.7.7.49</ecNumber>
    </recommendedName>
</protein>
<feature type="region of interest" description="Disordered" evidence="8">
    <location>
        <begin position="1465"/>
        <end position="1485"/>
    </location>
</feature>
<feature type="domain" description="Reverse transcriptase" evidence="9">
    <location>
        <begin position="1038"/>
        <end position="1109"/>
    </location>
</feature>
<dbReference type="GO" id="GO:0004519">
    <property type="term" value="F:endonuclease activity"/>
    <property type="evidence" value="ECO:0007669"/>
    <property type="project" value="UniProtKB-KW"/>
</dbReference>
<proteinExistence type="predicted"/>
<dbReference type="Gene3D" id="2.40.70.10">
    <property type="entry name" value="Acid Proteases"/>
    <property type="match status" value="1"/>
</dbReference>
<dbReference type="CDD" id="cd00303">
    <property type="entry name" value="retropepsin_like"/>
    <property type="match status" value="1"/>
</dbReference>
<evidence type="ECO:0000256" key="8">
    <source>
        <dbReference type="SAM" id="MobiDB-lite"/>
    </source>
</evidence>